<dbReference type="CDD" id="cd00093">
    <property type="entry name" value="HTH_XRE"/>
    <property type="match status" value="1"/>
</dbReference>
<dbReference type="GeneID" id="4781325"/>
<accession>A2BIT4</accession>
<name>A2BIT4_HYPBU</name>
<dbReference type="eggNOG" id="arCOG00017">
    <property type="taxonomic scope" value="Archaea"/>
</dbReference>
<evidence type="ECO:0000259" key="1">
    <source>
        <dbReference type="Pfam" id="PF01381"/>
    </source>
</evidence>
<dbReference type="HOGENOM" id="CLU_1976493_0_0_2"/>
<dbReference type="KEGG" id="hbu:Hbut_0012"/>
<dbReference type="OrthoDB" id="15370at2157"/>
<dbReference type="Gene3D" id="1.10.260.40">
    <property type="entry name" value="lambda repressor-like DNA-binding domains"/>
    <property type="match status" value="1"/>
</dbReference>
<evidence type="ECO:0000313" key="3">
    <source>
        <dbReference type="Proteomes" id="UP000002593"/>
    </source>
</evidence>
<dbReference type="STRING" id="415426.Hbut_0012"/>
<evidence type="ECO:0000313" key="2">
    <source>
        <dbReference type="EMBL" id="ABM79890.1"/>
    </source>
</evidence>
<dbReference type="Pfam" id="PF01381">
    <property type="entry name" value="HTH_3"/>
    <property type="match status" value="1"/>
</dbReference>
<sequence>MNHTELCSFLQLLPPTARQRLVAETIESGYAAKDVAELMGVSSAAVSRYVHGTLAPSSETLCRLLLNIDEETRTRLLETIAESIWLSLEKLLHNLPPTPRTRRLLERISDTIAELLAHKHTPPPTP</sequence>
<keyword evidence="3" id="KW-1185">Reference proteome</keyword>
<dbReference type="GO" id="GO:0003677">
    <property type="term" value="F:DNA binding"/>
    <property type="evidence" value="ECO:0007669"/>
    <property type="project" value="InterPro"/>
</dbReference>
<gene>
    <name evidence="2" type="ordered locus">Hbut_0012</name>
</gene>
<reference evidence="2 3" key="1">
    <citation type="journal article" date="2007" name="Archaea">
        <title>The genome of Hyperthermus butylicus: a sulfur-reducing, peptide fermenting, neutrophilic Crenarchaeote growing up to 108 degrees C.</title>
        <authorList>
            <person name="Brugger K."/>
            <person name="Chen L."/>
            <person name="Stark M."/>
            <person name="Zibat A."/>
            <person name="Redder P."/>
            <person name="Ruepp A."/>
            <person name="Awayez M."/>
            <person name="She Q."/>
            <person name="Garrett R.A."/>
            <person name="Klenk H.P."/>
        </authorList>
    </citation>
    <scope>NUCLEOTIDE SEQUENCE [LARGE SCALE GENOMIC DNA]</scope>
    <source>
        <strain evidence="3">DSM 5456 / JCM 9403 / PLM1-5</strain>
    </source>
</reference>
<dbReference type="EnsemblBacteria" id="ABM79890">
    <property type="protein sequence ID" value="ABM79890"/>
    <property type="gene ID" value="Hbut_0012"/>
</dbReference>
<proteinExistence type="predicted"/>
<dbReference type="InterPro" id="IPR010982">
    <property type="entry name" value="Lambda_DNA-bd_dom_sf"/>
</dbReference>
<dbReference type="Proteomes" id="UP000002593">
    <property type="component" value="Chromosome"/>
</dbReference>
<organism evidence="2 3">
    <name type="scientific">Hyperthermus butylicus (strain DSM 5456 / JCM 9403 / PLM1-5)</name>
    <dbReference type="NCBI Taxonomy" id="415426"/>
    <lineage>
        <taxon>Archaea</taxon>
        <taxon>Thermoproteota</taxon>
        <taxon>Thermoprotei</taxon>
        <taxon>Desulfurococcales</taxon>
        <taxon>Pyrodictiaceae</taxon>
        <taxon>Hyperthermus</taxon>
    </lineage>
</organism>
<feature type="domain" description="HTH cro/C1-type" evidence="1">
    <location>
        <begin position="28"/>
        <end position="65"/>
    </location>
</feature>
<dbReference type="RefSeq" id="WP_011821207.1">
    <property type="nucleotide sequence ID" value="NC_008818.1"/>
</dbReference>
<dbReference type="InterPro" id="IPR001387">
    <property type="entry name" value="Cro/C1-type_HTH"/>
</dbReference>
<dbReference type="AlphaFoldDB" id="A2BIT4"/>
<dbReference type="SUPFAM" id="SSF47413">
    <property type="entry name" value="lambda repressor-like DNA-binding domains"/>
    <property type="match status" value="1"/>
</dbReference>
<dbReference type="EMBL" id="CP000493">
    <property type="protein sequence ID" value="ABM79890.1"/>
    <property type="molecule type" value="Genomic_DNA"/>
</dbReference>
<protein>
    <submittedName>
        <fullName evidence="2">HTH-DNA binding protein</fullName>
    </submittedName>
</protein>